<feature type="region of interest" description="Disordered" evidence="1">
    <location>
        <begin position="1"/>
        <end position="37"/>
    </location>
</feature>
<dbReference type="AlphaFoldDB" id="A0AAD9Y9U8"/>
<accession>A0AAD9Y9U8</accession>
<dbReference type="Proteomes" id="UP001281614">
    <property type="component" value="Unassembled WGS sequence"/>
</dbReference>
<protein>
    <submittedName>
        <fullName evidence="2">Uncharacterized protein</fullName>
    </submittedName>
</protein>
<gene>
    <name evidence="2" type="ORF">CKAH01_17477</name>
</gene>
<evidence type="ECO:0000313" key="2">
    <source>
        <dbReference type="EMBL" id="KAK2754322.1"/>
    </source>
</evidence>
<evidence type="ECO:0000256" key="1">
    <source>
        <dbReference type="SAM" id="MobiDB-lite"/>
    </source>
</evidence>
<feature type="compositionally biased region" description="Polar residues" evidence="1">
    <location>
        <begin position="13"/>
        <end position="24"/>
    </location>
</feature>
<organism evidence="2 3">
    <name type="scientific">Colletotrichum kahawae</name>
    <name type="common">Coffee berry disease fungus</name>
    <dbReference type="NCBI Taxonomy" id="34407"/>
    <lineage>
        <taxon>Eukaryota</taxon>
        <taxon>Fungi</taxon>
        <taxon>Dikarya</taxon>
        <taxon>Ascomycota</taxon>
        <taxon>Pezizomycotina</taxon>
        <taxon>Sordariomycetes</taxon>
        <taxon>Hypocreomycetidae</taxon>
        <taxon>Glomerellales</taxon>
        <taxon>Glomerellaceae</taxon>
        <taxon>Colletotrichum</taxon>
        <taxon>Colletotrichum gloeosporioides species complex</taxon>
    </lineage>
</organism>
<proteinExistence type="predicted"/>
<evidence type="ECO:0000313" key="3">
    <source>
        <dbReference type="Proteomes" id="UP001281614"/>
    </source>
</evidence>
<name>A0AAD9Y9U8_COLKA</name>
<comment type="caution">
    <text evidence="2">The sequence shown here is derived from an EMBL/GenBank/DDBJ whole genome shotgun (WGS) entry which is preliminary data.</text>
</comment>
<dbReference type="EMBL" id="VYYT01000232">
    <property type="protein sequence ID" value="KAK2754322.1"/>
    <property type="molecule type" value="Genomic_DNA"/>
</dbReference>
<keyword evidence="3" id="KW-1185">Reference proteome</keyword>
<reference evidence="2" key="1">
    <citation type="submission" date="2023-02" db="EMBL/GenBank/DDBJ databases">
        <title>Colletotrichum kahawae CIFC_Que2 genome sequencing and assembly.</title>
        <authorList>
            <person name="Baroncelli R."/>
        </authorList>
    </citation>
    <scope>NUCLEOTIDE SEQUENCE</scope>
    <source>
        <strain evidence="2">CIFC_Que2</strain>
    </source>
</reference>
<sequence length="67" mass="7902">MPNVQRLLLPKTHSVSYPRQQRTPLRSRSHTSVHRRPGVHIKRLLTKMQRCLSLNEARSPSLLTWHL</sequence>
<feature type="compositionally biased region" description="Basic residues" evidence="1">
    <location>
        <begin position="25"/>
        <end position="37"/>
    </location>
</feature>